<dbReference type="Proteomes" id="UP000295252">
    <property type="component" value="Chromosome VII"/>
</dbReference>
<name>A0A068UC67_COFCA</name>
<proteinExistence type="predicted"/>
<sequence length="104" mass="12247">MESDPIPLMEVTITVERLPVVADESWHGPKVATQRSRIMQASRLARGLYPEMASLAPRYYDKFRRKQAKKEILRRALTPPVRRPTLRWLDFRPTPSRLRNMSME</sequence>
<dbReference type="InParanoid" id="A0A068UC67"/>
<dbReference type="OrthoDB" id="3817375at2759"/>
<dbReference type="EMBL" id="HG739103">
    <property type="protein sequence ID" value="CDP05872.1"/>
    <property type="molecule type" value="Genomic_DNA"/>
</dbReference>
<keyword evidence="2" id="KW-1185">Reference proteome</keyword>
<organism evidence="1 2">
    <name type="scientific">Coffea canephora</name>
    <name type="common">Robusta coffee</name>
    <dbReference type="NCBI Taxonomy" id="49390"/>
    <lineage>
        <taxon>Eukaryota</taxon>
        <taxon>Viridiplantae</taxon>
        <taxon>Streptophyta</taxon>
        <taxon>Embryophyta</taxon>
        <taxon>Tracheophyta</taxon>
        <taxon>Spermatophyta</taxon>
        <taxon>Magnoliopsida</taxon>
        <taxon>eudicotyledons</taxon>
        <taxon>Gunneridae</taxon>
        <taxon>Pentapetalae</taxon>
        <taxon>asterids</taxon>
        <taxon>lamiids</taxon>
        <taxon>Gentianales</taxon>
        <taxon>Rubiaceae</taxon>
        <taxon>Ixoroideae</taxon>
        <taxon>Gardenieae complex</taxon>
        <taxon>Bertiereae - Coffeeae clade</taxon>
        <taxon>Coffeeae</taxon>
        <taxon>Coffea</taxon>
    </lineage>
</organism>
<dbReference type="AlphaFoldDB" id="A0A068UC67"/>
<reference evidence="2" key="1">
    <citation type="journal article" date="2014" name="Science">
        <title>The coffee genome provides insight into the convergent evolution of caffeine biosynthesis.</title>
        <authorList>
            <person name="Denoeud F."/>
            <person name="Carretero-Paulet L."/>
            <person name="Dereeper A."/>
            <person name="Droc G."/>
            <person name="Guyot R."/>
            <person name="Pietrella M."/>
            <person name="Zheng C."/>
            <person name="Alberti A."/>
            <person name="Anthony F."/>
            <person name="Aprea G."/>
            <person name="Aury J.M."/>
            <person name="Bento P."/>
            <person name="Bernard M."/>
            <person name="Bocs S."/>
            <person name="Campa C."/>
            <person name="Cenci A."/>
            <person name="Combes M.C."/>
            <person name="Crouzillat D."/>
            <person name="Da Silva C."/>
            <person name="Daddiego L."/>
            <person name="De Bellis F."/>
            <person name="Dussert S."/>
            <person name="Garsmeur O."/>
            <person name="Gayraud T."/>
            <person name="Guignon V."/>
            <person name="Jahn K."/>
            <person name="Jamilloux V."/>
            <person name="Joet T."/>
            <person name="Labadie K."/>
            <person name="Lan T."/>
            <person name="Leclercq J."/>
            <person name="Lepelley M."/>
            <person name="Leroy T."/>
            <person name="Li L.T."/>
            <person name="Librado P."/>
            <person name="Lopez L."/>
            <person name="Munoz A."/>
            <person name="Noel B."/>
            <person name="Pallavicini A."/>
            <person name="Perrotta G."/>
            <person name="Poncet V."/>
            <person name="Pot D."/>
            <person name="Priyono X."/>
            <person name="Rigoreau M."/>
            <person name="Rouard M."/>
            <person name="Rozas J."/>
            <person name="Tranchant-Dubreuil C."/>
            <person name="VanBuren R."/>
            <person name="Zhang Q."/>
            <person name="Andrade A.C."/>
            <person name="Argout X."/>
            <person name="Bertrand B."/>
            <person name="de Kochko A."/>
            <person name="Graziosi G."/>
            <person name="Henry R.J."/>
            <person name="Jayarama X."/>
            <person name="Ming R."/>
            <person name="Nagai C."/>
            <person name="Rounsley S."/>
            <person name="Sankoff D."/>
            <person name="Giuliano G."/>
            <person name="Albert V.A."/>
            <person name="Wincker P."/>
            <person name="Lashermes P."/>
        </authorList>
    </citation>
    <scope>NUCLEOTIDE SEQUENCE [LARGE SCALE GENOMIC DNA]</scope>
    <source>
        <strain evidence="2">cv. DH200-94</strain>
    </source>
</reference>
<evidence type="ECO:0000313" key="1">
    <source>
        <dbReference type="EMBL" id="CDP05872.1"/>
    </source>
</evidence>
<evidence type="ECO:0000313" key="2">
    <source>
        <dbReference type="Proteomes" id="UP000295252"/>
    </source>
</evidence>
<protein>
    <submittedName>
        <fullName evidence="1">Uncharacterized protein</fullName>
    </submittedName>
</protein>
<gene>
    <name evidence="1" type="ORF">GSCOC_T00021180001</name>
</gene>
<dbReference type="Gramene" id="CDP05872">
    <property type="protein sequence ID" value="CDP05872"/>
    <property type="gene ID" value="GSCOC_T00021180001"/>
</dbReference>
<accession>A0A068UC67</accession>